<accession>A0A7K3S229</accession>
<dbReference type="Pfam" id="PF00528">
    <property type="entry name" value="BPD_transp_1"/>
    <property type="match status" value="1"/>
</dbReference>
<dbReference type="CDD" id="cd06261">
    <property type="entry name" value="TM_PBP2"/>
    <property type="match status" value="1"/>
</dbReference>
<evidence type="ECO:0000256" key="3">
    <source>
        <dbReference type="ARBA" id="ARBA00022475"/>
    </source>
</evidence>
<keyword evidence="2 7" id="KW-0813">Transport</keyword>
<dbReference type="Proteomes" id="UP000469670">
    <property type="component" value="Unassembled WGS sequence"/>
</dbReference>
<evidence type="ECO:0000256" key="2">
    <source>
        <dbReference type="ARBA" id="ARBA00022448"/>
    </source>
</evidence>
<keyword evidence="5 7" id="KW-1133">Transmembrane helix</keyword>
<dbReference type="PROSITE" id="PS50928">
    <property type="entry name" value="ABC_TM1"/>
    <property type="match status" value="1"/>
</dbReference>
<protein>
    <submittedName>
        <fullName evidence="10">Carbohydrate ABC transporter permease</fullName>
    </submittedName>
</protein>
<keyword evidence="3" id="KW-1003">Cell membrane</keyword>
<organism evidence="10 11">
    <name type="scientific">Streptomyces parvus</name>
    <dbReference type="NCBI Taxonomy" id="66428"/>
    <lineage>
        <taxon>Bacteria</taxon>
        <taxon>Bacillati</taxon>
        <taxon>Actinomycetota</taxon>
        <taxon>Actinomycetes</taxon>
        <taxon>Kitasatosporales</taxon>
        <taxon>Streptomycetaceae</taxon>
        <taxon>Streptomyces</taxon>
    </lineage>
</organism>
<sequence length="316" mass="34448">MLTEEQRTHAGRPAGHRRTPAAEGRAARRVRTRERPRRQRSVALTVLMTLPLLYSLFPLVWLVINSTKSLDELFSSFGLWFGDGFALWDNVVGVLTYDDGIYGRWFANTLLYVAVGAVGSTLLAALAGYGLAKFDFPGRRAVLAVVLGAVAVPGTALAVPTFLLFSKMGLTNTPWGVLIPLLVTPFGLFLLFTYTKEAVPDEVLDAARVDGAGEFRIFFTIVLRLLSPAFVSVLLLELVGAWNNYFLPLIMLSDPDLFPLTVGLNQWNAQGASAEGELVANLVLTGSLMTIIPLMIVFLCLQRFWRAGLAAGSTKG</sequence>
<proteinExistence type="inferred from homology"/>
<dbReference type="Gene3D" id="1.10.3720.10">
    <property type="entry name" value="MetI-like"/>
    <property type="match status" value="1"/>
</dbReference>
<reference evidence="10 11" key="1">
    <citation type="submission" date="2020-01" db="EMBL/GenBank/DDBJ databases">
        <title>Insect and environment-associated Actinomycetes.</title>
        <authorList>
            <person name="Currrie C."/>
            <person name="Chevrette M."/>
            <person name="Carlson C."/>
            <person name="Stubbendieck R."/>
            <person name="Wendt-Pienkowski E."/>
        </authorList>
    </citation>
    <scope>NUCLEOTIDE SEQUENCE [LARGE SCALE GENOMIC DNA]</scope>
    <source>
        <strain evidence="10 11">SID7590</strain>
    </source>
</reference>
<dbReference type="PANTHER" id="PTHR43744">
    <property type="entry name" value="ABC TRANSPORTER PERMEASE PROTEIN MG189-RELATED-RELATED"/>
    <property type="match status" value="1"/>
</dbReference>
<dbReference type="PANTHER" id="PTHR43744:SF12">
    <property type="entry name" value="ABC TRANSPORTER PERMEASE PROTEIN MG189-RELATED"/>
    <property type="match status" value="1"/>
</dbReference>
<gene>
    <name evidence="10" type="ORF">G3I50_22560</name>
</gene>
<feature type="compositionally biased region" description="Basic residues" evidence="8">
    <location>
        <begin position="27"/>
        <end position="36"/>
    </location>
</feature>
<name>A0A7K3S229_9ACTN</name>
<feature type="transmembrane region" description="Helical" evidence="7">
    <location>
        <begin position="41"/>
        <end position="64"/>
    </location>
</feature>
<dbReference type="GO" id="GO:0055085">
    <property type="term" value="P:transmembrane transport"/>
    <property type="evidence" value="ECO:0007669"/>
    <property type="project" value="InterPro"/>
</dbReference>
<feature type="transmembrane region" description="Helical" evidence="7">
    <location>
        <begin position="278"/>
        <end position="301"/>
    </location>
</feature>
<evidence type="ECO:0000256" key="6">
    <source>
        <dbReference type="ARBA" id="ARBA00023136"/>
    </source>
</evidence>
<dbReference type="RefSeq" id="WP_164204888.1">
    <property type="nucleotide sequence ID" value="NZ_JAAGMP010001001.1"/>
</dbReference>
<dbReference type="InterPro" id="IPR035906">
    <property type="entry name" value="MetI-like_sf"/>
</dbReference>
<dbReference type="GO" id="GO:0005886">
    <property type="term" value="C:plasma membrane"/>
    <property type="evidence" value="ECO:0007669"/>
    <property type="project" value="UniProtKB-SubCell"/>
</dbReference>
<evidence type="ECO:0000256" key="8">
    <source>
        <dbReference type="SAM" id="MobiDB-lite"/>
    </source>
</evidence>
<keyword evidence="6 7" id="KW-0472">Membrane</keyword>
<feature type="transmembrane region" description="Helical" evidence="7">
    <location>
        <begin position="215"/>
        <end position="242"/>
    </location>
</feature>
<feature type="transmembrane region" description="Helical" evidence="7">
    <location>
        <begin position="141"/>
        <end position="163"/>
    </location>
</feature>
<evidence type="ECO:0000256" key="1">
    <source>
        <dbReference type="ARBA" id="ARBA00004651"/>
    </source>
</evidence>
<comment type="caution">
    <text evidence="10">The sequence shown here is derived from an EMBL/GenBank/DDBJ whole genome shotgun (WGS) entry which is preliminary data.</text>
</comment>
<evidence type="ECO:0000256" key="4">
    <source>
        <dbReference type="ARBA" id="ARBA00022692"/>
    </source>
</evidence>
<feature type="transmembrane region" description="Helical" evidence="7">
    <location>
        <begin position="105"/>
        <end position="129"/>
    </location>
</feature>
<feature type="region of interest" description="Disordered" evidence="8">
    <location>
        <begin position="1"/>
        <end position="36"/>
    </location>
</feature>
<dbReference type="SUPFAM" id="SSF161098">
    <property type="entry name" value="MetI-like"/>
    <property type="match status" value="1"/>
</dbReference>
<evidence type="ECO:0000256" key="7">
    <source>
        <dbReference type="RuleBase" id="RU363032"/>
    </source>
</evidence>
<feature type="domain" description="ABC transmembrane type-1" evidence="9">
    <location>
        <begin position="106"/>
        <end position="301"/>
    </location>
</feature>
<dbReference type="InterPro" id="IPR000515">
    <property type="entry name" value="MetI-like"/>
</dbReference>
<evidence type="ECO:0000259" key="9">
    <source>
        <dbReference type="PROSITE" id="PS50928"/>
    </source>
</evidence>
<feature type="transmembrane region" description="Helical" evidence="7">
    <location>
        <begin position="175"/>
        <end position="194"/>
    </location>
</feature>
<comment type="similarity">
    <text evidence="7">Belongs to the binding-protein-dependent transport system permease family.</text>
</comment>
<dbReference type="AlphaFoldDB" id="A0A7K3S229"/>
<comment type="subcellular location">
    <subcellularLocation>
        <location evidence="1 7">Cell membrane</location>
        <topology evidence="1 7">Multi-pass membrane protein</topology>
    </subcellularLocation>
</comment>
<evidence type="ECO:0000313" key="11">
    <source>
        <dbReference type="Proteomes" id="UP000469670"/>
    </source>
</evidence>
<keyword evidence="4 7" id="KW-0812">Transmembrane</keyword>
<dbReference type="EMBL" id="JAAGMP010001001">
    <property type="protein sequence ID" value="NEC21002.1"/>
    <property type="molecule type" value="Genomic_DNA"/>
</dbReference>
<evidence type="ECO:0000256" key="5">
    <source>
        <dbReference type="ARBA" id="ARBA00022989"/>
    </source>
</evidence>
<evidence type="ECO:0000313" key="10">
    <source>
        <dbReference type="EMBL" id="NEC21002.1"/>
    </source>
</evidence>